<feature type="compositionally biased region" description="Polar residues" evidence="7">
    <location>
        <begin position="153"/>
        <end position="166"/>
    </location>
</feature>
<evidence type="ECO:0000256" key="7">
    <source>
        <dbReference type="SAM" id="MobiDB-lite"/>
    </source>
</evidence>
<dbReference type="PANTHER" id="PTHR47172">
    <property type="entry name" value="OS01G0976800 PROTEIN"/>
    <property type="match status" value="1"/>
</dbReference>
<feature type="region of interest" description="Disordered" evidence="7">
    <location>
        <begin position="788"/>
        <end position="859"/>
    </location>
</feature>
<feature type="compositionally biased region" description="Polar residues" evidence="7">
    <location>
        <begin position="1"/>
        <end position="13"/>
    </location>
</feature>
<name>A0A316W0R0_9BASI</name>
<feature type="compositionally biased region" description="Basic residues" evidence="7">
    <location>
        <begin position="470"/>
        <end position="482"/>
    </location>
</feature>
<feature type="compositionally biased region" description="Low complexity" evidence="7">
    <location>
        <begin position="228"/>
        <end position="255"/>
    </location>
</feature>
<dbReference type="InterPro" id="IPR000679">
    <property type="entry name" value="Znf_GATA"/>
</dbReference>
<keyword evidence="2 6" id="KW-0863">Zinc-finger</keyword>
<dbReference type="PANTHER" id="PTHR47172:SF24">
    <property type="entry name" value="GATA ZINC FINGER DOMAIN-CONTAINING PROTEIN 14-RELATED"/>
    <property type="match status" value="1"/>
</dbReference>
<dbReference type="GO" id="GO:0006355">
    <property type="term" value="P:regulation of DNA-templated transcription"/>
    <property type="evidence" value="ECO:0007669"/>
    <property type="project" value="InterPro"/>
</dbReference>
<feature type="region of interest" description="Disordered" evidence="7">
    <location>
        <begin position="396"/>
        <end position="430"/>
    </location>
</feature>
<keyword evidence="5" id="KW-0804">Transcription</keyword>
<gene>
    <name evidence="9" type="ORF">IE81DRAFT_96043</name>
</gene>
<evidence type="ECO:0000313" key="9">
    <source>
        <dbReference type="EMBL" id="PWN43332.1"/>
    </source>
</evidence>
<feature type="compositionally biased region" description="Low complexity" evidence="7">
    <location>
        <begin position="25"/>
        <end position="36"/>
    </location>
</feature>
<dbReference type="OrthoDB" id="2162994at2759"/>
<evidence type="ECO:0000259" key="8">
    <source>
        <dbReference type="PROSITE" id="PS50114"/>
    </source>
</evidence>
<evidence type="ECO:0000313" key="10">
    <source>
        <dbReference type="Proteomes" id="UP000245783"/>
    </source>
</evidence>
<keyword evidence="1" id="KW-0479">Metal-binding</keyword>
<feature type="compositionally biased region" description="Polar residues" evidence="7">
    <location>
        <begin position="205"/>
        <end position="227"/>
    </location>
</feature>
<feature type="region of interest" description="Disordered" evidence="7">
    <location>
        <begin position="531"/>
        <end position="550"/>
    </location>
</feature>
<dbReference type="AlphaFoldDB" id="A0A316W0R0"/>
<dbReference type="PROSITE" id="PS50114">
    <property type="entry name" value="GATA_ZN_FINGER_2"/>
    <property type="match status" value="1"/>
</dbReference>
<dbReference type="RefSeq" id="XP_025370492.1">
    <property type="nucleotide sequence ID" value="XM_025517787.1"/>
</dbReference>
<feature type="compositionally biased region" description="Low complexity" evidence="7">
    <location>
        <begin position="795"/>
        <end position="833"/>
    </location>
</feature>
<feature type="compositionally biased region" description="Low complexity" evidence="7">
    <location>
        <begin position="167"/>
        <end position="180"/>
    </location>
</feature>
<proteinExistence type="predicted"/>
<feature type="compositionally biased region" description="Polar residues" evidence="7">
    <location>
        <begin position="289"/>
        <end position="307"/>
    </location>
</feature>
<organism evidence="9 10">
    <name type="scientific">Ceraceosorus guamensis</name>
    <dbReference type="NCBI Taxonomy" id="1522189"/>
    <lineage>
        <taxon>Eukaryota</taxon>
        <taxon>Fungi</taxon>
        <taxon>Dikarya</taxon>
        <taxon>Basidiomycota</taxon>
        <taxon>Ustilaginomycotina</taxon>
        <taxon>Exobasidiomycetes</taxon>
        <taxon>Ceraceosorales</taxon>
        <taxon>Ceraceosoraceae</taxon>
        <taxon>Ceraceosorus</taxon>
    </lineage>
</organism>
<feature type="compositionally biased region" description="Low complexity" evidence="7">
    <location>
        <begin position="607"/>
        <end position="624"/>
    </location>
</feature>
<dbReference type="Proteomes" id="UP000245783">
    <property type="component" value="Unassembled WGS sequence"/>
</dbReference>
<dbReference type="GeneID" id="37039657"/>
<feature type="region of interest" description="Disordered" evidence="7">
    <location>
        <begin position="1"/>
        <end position="374"/>
    </location>
</feature>
<dbReference type="Pfam" id="PF00320">
    <property type="entry name" value="GATA"/>
    <property type="match status" value="1"/>
</dbReference>
<feature type="compositionally biased region" description="Polar residues" evidence="7">
    <location>
        <begin position="713"/>
        <end position="730"/>
    </location>
</feature>
<evidence type="ECO:0000256" key="1">
    <source>
        <dbReference type="ARBA" id="ARBA00022723"/>
    </source>
</evidence>
<protein>
    <recommendedName>
        <fullName evidence="8">GATA-type domain-containing protein</fullName>
    </recommendedName>
</protein>
<feature type="region of interest" description="Disordered" evidence="7">
    <location>
        <begin position="457"/>
        <end position="489"/>
    </location>
</feature>
<keyword evidence="10" id="KW-1185">Reference proteome</keyword>
<evidence type="ECO:0000256" key="6">
    <source>
        <dbReference type="PROSITE-ProRule" id="PRU00094"/>
    </source>
</evidence>
<keyword evidence="3" id="KW-0862">Zinc</keyword>
<evidence type="ECO:0000256" key="3">
    <source>
        <dbReference type="ARBA" id="ARBA00022833"/>
    </source>
</evidence>
<evidence type="ECO:0000256" key="5">
    <source>
        <dbReference type="ARBA" id="ARBA00023163"/>
    </source>
</evidence>
<feature type="compositionally biased region" description="Polar residues" evidence="7">
    <location>
        <begin position="345"/>
        <end position="365"/>
    </location>
</feature>
<dbReference type="STRING" id="1522189.A0A316W0R0"/>
<sequence>MTEWPTESQQTTRWDTDPLPPSTMASSASSHASSSSTGGHVDLAEPSTGSNMIPRSGLPGPGHLCSSNNDIRLPPISSFLPPSASSSSNSSSGTAIASRESRTHSVGALTDSRVPNRASFAPSYQQRQLDATAAPSPRLPHGHHSRRPRSSEEWSTSRTAWNGPATSSSMSVSPSYQQWSTMGSTRLPALSGVGSVPPSTWKRASPTSQHSHLPRSQSSAGASPTLTSRSSCSSLGVGGSSSAHYSTASAATSAAPRQYSPAPSSYRGRPPSSHSAGPGGPNRRRWSGGPSQNAPSPYARTSPSTSIRVVESRQRRNTAPGSDRGAAPLSPGQVARLKELLEQVRSANAQRGMDSSSYLPTQSRGPNGADLVSSLKQELERLRVHDPPIAERLAQDAGMPFTHRDDPLLPYDSARSMRTSPPTPLSPELDGDYMQAHGGLLLPGHANMMDVDDDSELMRTGSLSSSGPARRQKKSQPKRVRKRENEGHQQCLGCDAIETPEWRRGPMGNRTLCNACGLLYAKQKRKKAKEAANATGQKSSAAGTEETEEEKLAALEELRAAVQAKSASLATASLPYLAQASAYGPPASSLIDAGHHLQRPLPPLPPKAASAAESYSSPVASSPSRFFPMSHQPPPPRFFEGPPSDVADRQGAAMPQIHAGRPSLPPLGTFFQPADPSRLDAPLPLLPHEKSGGLSGPSLGPPPPPPRFHRSHSATTSADSHNNSPISQSAPFAPLHNAPSATATLGLASPTAAASRLSIRSGHTPTPPSSAKNRASQFFDKLNPLSHFSHRETAPSSPSNLSNVNSRDSSLHHTSAMHHSLSSSSSSSSFSAFDNERANTSNGGAGLPPPAIWASRRQL</sequence>
<reference evidence="9 10" key="1">
    <citation type="journal article" date="2018" name="Mol. Biol. Evol.">
        <title>Broad Genomic Sampling Reveals a Smut Pathogenic Ancestry of the Fungal Clade Ustilaginomycotina.</title>
        <authorList>
            <person name="Kijpornyongpan T."/>
            <person name="Mondo S.J."/>
            <person name="Barry K."/>
            <person name="Sandor L."/>
            <person name="Lee J."/>
            <person name="Lipzen A."/>
            <person name="Pangilinan J."/>
            <person name="LaButti K."/>
            <person name="Hainaut M."/>
            <person name="Henrissat B."/>
            <person name="Grigoriev I.V."/>
            <person name="Spatafora J.W."/>
            <person name="Aime M.C."/>
        </authorList>
    </citation>
    <scope>NUCLEOTIDE SEQUENCE [LARGE SCALE GENOMIC DNA]</scope>
    <source>
        <strain evidence="9 10">MCA 4658</strain>
    </source>
</reference>
<feature type="domain" description="GATA-type" evidence="8">
    <location>
        <begin position="485"/>
        <end position="520"/>
    </location>
</feature>
<evidence type="ECO:0000256" key="4">
    <source>
        <dbReference type="ARBA" id="ARBA00023015"/>
    </source>
</evidence>
<feature type="compositionally biased region" description="Low complexity" evidence="7">
    <location>
        <begin position="74"/>
        <end position="92"/>
    </location>
</feature>
<accession>A0A316W0R0</accession>
<feature type="region of interest" description="Disordered" evidence="7">
    <location>
        <begin position="593"/>
        <end position="738"/>
    </location>
</feature>
<dbReference type="SMART" id="SM00401">
    <property type="entry name" value="ZnF_GATA"/>
    <property type="match status" value="1"/>
</dbReference>
<dbReference type="Gene3D" id="3.30.50.10">
    <property type="entry name" value="Erythroid Transcription Factor GATA-1, subunit A"/>
    <property type="match status" value="1"/>
</dbReference>
<dbReference type="EMBL" id="KZ819371">
    <property type="protein sequence ID" value="PWN43332.1"/>
    <property type="molecule type" value="Genomic_DNA"/>
</dbReference>
<dbReference type="SUPFAM" id="SSF57716">
    <property type="entry name" value="Glucocorticoid receptor-like (DNA-binding domain)"/>
    <property type="match status" value="1"/>
</dbReference>
<dbReference type="GO" id="GO:0043565">
    <property type="term" value="F:sequence-specific DNA binding"/>
    <property type="evidence" value="ECO:0007669"/>
    <property type="project" value="InterPro"/>
</dbReference>
<evidence type="ECO:0000256" key="2">
    <source>
        <dbReference type="ARBA" id="ARBA00022771"/>
    </source>
</evidence>
<keyword evidence="4" id="KW-0805">Transcription regulation</keyword>
<dbReference type="GO" id="GO:0008270">
    <property type="term" value="F:zinc ion binding"/>
    <property type="evidence" value="ECO:0007669"/>
    <property type="project" value="UniProtKB-KW"/>
</dbReference>
<dbReference type="InParanoid" id="A0A316W0R0"/>
<dbReference type="InterPro" id="IPR013088">
    <property type="entry name" value="Znf_NHR/GATA"/>
</dbReference>
<dbReference type="CDD" id="cd00202">
    <property type="entry name" value="ZnF_GATA"/>
    <property type="match status" value="1"/>
</dbReference>